<evidence type="ECO:0000256" key="1">
    <source>
        <dbReference type="ARBA" id="ARBA00005194"/>
    </source>
</evidence>
<feature type="domain" description="FAE" evidence="8">
    <location>
        <begin position="23"/>
        <end position="308"/>
    </location>
</feature>
<evidence type="ECO:0000313" key="11">
    <source>
        <dbReference type="Proteomes" id="UP000245207"/>
    </source>
</evidence>
<keyword evidence="11" id="KW-1185">Reference proteome</keyword>
<keyword evidence="3 6" id="KW-0808">Transferase</keyword>
<evidence type="ECO:0000259" key="9">
    <source>
        <dbReference type="Pfam" id="PF08541"/>
    </source>
</evidence>
<evidence type="ECO:0000256" key="4">
    <source>
        <dbReference type="ARBA" id="ARBA00023315"/>
    </source>
</evidence>
<dbReference type="PIRSF" id="PIRSF036417">
    <property type="entry name" value="3-ktacl-CoA_syn"/>
    <property type="match status" value="1"/>
</dbReference>
<feature type="active site" evidence="7">
    <location>
        <position position="338"/>
    </location>
</feature>
<evidence type="ECO:0000256" key="5">
    <source>
        <dbReference type="ARBA" id="ARBA00047375"/>
    </source>
</evidence>
<dbReference type="OrthoDB" id="329835at2759"/>
<feature type="active site" evidence="7">
    <location>
        <position position="245"/>
    </location>
</feature>
<reference evidence="10 11" key="1">
    <citation type="journal article" date="2018" name="Mol. Plant">
        <title>The genome of Artemisia annua provides insight into the evolution of Asteraceae family and artemisinin biosynthesis.</title>
        <authorList>
            <person name="Shen Q."/>
            <person name="Zhang L."/>
            <person name="Liao Z."/>
            <person name="Wang S."/>
            <person name="Yan T."/>
            <person name="Shi P."/>
            <person name="Liu M."/>
            <person name="Fu X."/>
            <person name="Pan Q."/>
            <person name="Wang Y."/>
            <person name="Lv Z."/>
            <person name="Lu X."/>
            <person name="Zhang F."/>
            <person name="Jiang W."/>
            <person name="Ma Y."/>
            <person name="Chen M."/>
            <person name="Hao X."/>
            <person name="Li L."/>
            <person name="Tang Y."/>
            <person name="Lv G."/>
            <person name="Zhou Y."/>
            <person name="Sun X."/>
            <person name="Brodelius P.E."/>
            <person name="Rose J.K.C."/>
            <person name="Tang K."/>
        </authorList>
    </citation>
    <scope>NUCLEOTIDE SEQUENCE [LARGE SCALE GENOMIC DNA]</scope>
    <source>
        <strain evidence="11">cv. Huhao1</strain>
        <tissue evidence="10">Leaf</tissue>
    </source>
</reference>
<protein>
    <recommendedName>
        <fullName evidence="6">3-ketoacyl-CoA synthase</fullName>
        <ecNumber evidence="6">2.3.1.-</ecNumber>
    </recommendedName>
</protein>
<dbReference type="Pfam" id="PF08392">
    <property type="entry name" value="FAE1_CUT1_RppA"/>
    <property type="match status" value="1"/>
</dbReference>
<name>A0A2U1K9U5_ARTAN</name>
<dbReference type="InterPro" id="IPR016039">
    <property type="entry name" value="Thiolase-like"/>
</dbReference>
<dbReference type="Pfam" id="PF08541">
    <property type="entry name" value="ACP_syn_III_C"/>
    <property type="match status" value="1"/>
</dbReference>
<dbReference type="EC" id="2.3.1.-" evidence="6"/>
<feature type="active site" evidence="7">
    <location>
        <position position="166"/>
    </location>
</feature>
<evidence type="ECO:0000259" key="8">
    <source>
        <dbReference type="Pfam" id="PF08392"/>
    </source>
</evidence>
<dbReference type="InterPro" id="IPR013747">
    <property type="entry name" value="ACP_syn_III_C"/>
</dbReference>
<dbReference type="CDD" id="cd00831">
    <property type="entry name" value="CHS_like"/>
    <property type="match status" value="1"/>
</dbReference>
<organism evidence="10 11">
    <name type="scientific">Artemisia annua</name>
    <name type="common">Sweet wormwood</name>
    <dbReference type="NCBI Taxonomy" id="35608"/>
    <lineage>
        <taxon>Eukaryota</taxon>
        <taxon>Viridiplantae</taxon>
        <taxon>Streptophyta</taxon>
        <taxon>Embryophyta</taxon>
        <taxon>Tracheophyta</taxon>
        <taxon>Spermatophyta</taxon>
        <taxon>Magnoliopsida</taxon>
        <taxon>eudicotyledons</taxon>
        <taxon>Gunneridae</taxon>
        <taxon>Pentapetalae</taxon>
        <taxon>asterids</taxon>
        <taxon>campanulids</taxon>
        <taxon>Asterales</taxon>
        <taxon>Asteraceae</taxon>
        <taxon>Asteroideae</taxon>
        <taxon>Anthemideae</taxon>
        <taxon>Artemisiinae</taxon>
        <taxon>Artemisia</taxon>
    </lineage>
</organism>
<accession>A0A2U1K9U5</accession>
<dbReference type="GO" id="GO:0006633">
    <property type="term" value="P:fatty acid biosynthetic process"/>
    <property type="evidence" value="ECO:0007669"/>
    <property type="project" value="UniProtKB-UniPathway"/>
</dbReference>
<dbReference type="EMBL" id="PKPP01027920">
    <property type="protein sequence ID" value="PWA27278.1"/>
    <property type="molecule type" value="Genomic_DNA"/>
</dbReference>
<feature type="active site" evidence="7">
    <location>
        <position position="334"/>
    </location>
</feature>
<evidence type="ECO:0000256" key="3">
    <source>
        <dbReference type="ARBA" id="ARBA00022679"/>
    </source>
</evidence>
<keyword evidence="4 6" id="KW-0012">Acyltransferase</keyword>
<dbReference type="AlphaFoldDB" id="A0A2U1K9U5"/>
<gene>
    <name evidence="10" type="ORF">CTI12_AA627830</name>
</gene>
<evidence type="ECO:0000256" key="2">
    <source>
        <dbReference type="ARBA" id="ARBA00005531"/>
    </source>
</evidence>
<dbReference type="PANTHER" id="PTHR31561">
    <property type="entry name" value="3-KETOACYL-COA SYNTHASE"/>
    <property type="match status" value="1"/>
</dbReference>
<feature type="active site" evidence="7">
    <location>
        <position position="367"/>
    </location>
</feature>
<evidence type="ECO:0000256" key="6">
    <source>
        <dbReference type="PIRNR" id="PIRNR036417"/>
    </source>
</evidence>
<dbReference type="InterPro" id="IPR013601">
    <property type="entry name" value="FAE1_typ3_polyketide_synth"/>
</dbReference>
<evidence type="ECO:0000256" key="7">
    <source>
        <dbReference type="PIRSR" id="PIRSR036417-1"/>
    </source>
</evidence>
<evidence type="ECO:0000313" key="10">
    <source>
        <dbReference type="EMBL" id="PWA27278.1"/>
    </source>
</evidence>
<dbReference type="GO" id="GO:0009922">
    <property type="term" value="F:fatty acid elongase activity"/>
    <property type="evidence" value="ECO:0007669"/>
    <property type="project" value="UniProtKB-EC"/>
</dbReference>
<comment type="pathway">
    <text evidence="1 6">Lipid metabolism; fatty acid biosynthesis.</text>
</comment>
<feature type="domain" description="Beta-ketoacyl-[acyl-carrier-protein] synthase III C-terminal" evidence="9">
    <location>
        <begin position="330"/>
        <end position="413"/>
    </location>
</feature>
<comment type="caution">
    <text evidence="10">The sequence shown here is derived from an EMBL/GenBank/DDBJ whole genome shotgun (WGS) entry which is preliminary data.</text>
</comment>
<dbReference type="SUPFAM" id="SSF53901">
    <property type="entry name" value="Thiolase-like"/>
    <property type="match status" value="2"/>
</dbReference>
<dbReference type="InterPro" id="IPR012392">
    <property type="entry name" value="3-ktacl-CoA_syn"/>
</dbReference>
<proteinExistence type="inferred from homology"/>
<sequence>MFLTFACSLALCLLYIFYRFIDKRRSQSCYILHYECFKPSEDRKLSIEFSVQMILQCQNLGLEEHRFLLRAIVSSGIGEDTYGPKCFFTKSGTNARLSDCQFEMDEFYIETLDRLFSKTRVSPQDIDILVVNVSVMTLVPSLTSRIINHYKMRDDIKSFNISGMGCSASLISINLVQNLFKSNRNKLALVLTSEAISPNWYNGNEKSMILTNCLFRCGGSSILLTNKPALRKQAMFKLKCLVRTHLGSSDEAHTCCQQQEDSKGNIGFFLGKTLPKTATRALTENLRSIAPKILPLSAIFRYVLQVNIQKLRAKYLHNTAKKRVNMNFKSGVDHFCLHPGGKAVIEGVKKSLVLTDDDVEPSRMTLHRFGNTSASSLWYVLAYMEAKNRLRKGDRVLMIGFGSGFKCNSCTWEVLRDLDDRNVWDDCVDRFPPNLPIYPSSRNMNGF</sequence>
<dbReference type="STRING" id="35608.A0A2U1K9U5"/>
<feature type="active site" evidence="7">
    <location>
        <position position="371"/>
    </location>
</feature>
<dbReference type="UniPathway" id="UPA00094"/>
<comment type="catalytic activity">
    <reaction evidence="5">
        <text>a very-long-chain acyl-CoA + malonyl-CoA + H(+) = a very-long-chain 3-oxoacyl-CoA + CO2 + CoA</text>
        <dbReference type="Rhea" id="RHEA:32727"/>
        <dbReference type="ChEBI" id="CHEBI:15378"/>
        <dbReference type="ChEBI" id="CHEBI:16526"/>
        <dbReference type="ChEBI" id="CHEBI:57287"/>
        <dbReference type="ChEBI" id="CHEBI:57384"/>
        <dbReference type="ChEBI" id="CHEBI:90725"/>
        <dbReference type="ChEBI" id="CHEBI:90736"/>
        <dbReference type="EC" id="2.3.1.199"/>
    </reaction>
</comment>
<dbReference type="GO" id="GO:0016020">
    <property type="term" value="C:membrane"/>
    <property type="evidence" value="ECO:0007669"/>
    <property type="project" value="InterPro"/>
</dbReference>
<comment type="similarity">
    <text evidence="2 6">Belongs to the thiolase-like superfamily. Chalcone/stilbene synthases family.</text>
</comment>
<dbReference type="Gene3D" id="3.40.47.10">
    <property type="match status" value="1"/>
</dbReference>
<dbReference type="Proteomes" id="UP000245207">
    <property type="component" value="Unassembled WGS sequence"/>
</dbReference>